<accession>A0A6N7ZLT4</accession>
<feature type="compositionally biased region" description="Basic and acidic residues" evidence="1">
    <location>
        <begin position="221"/>
        <end position="239"/>
    </location>
</feature>
<dbReference type="AlphaFoldDB" id="A0A6N7ZLT4"/>
<organism evidence="2 3">
    <name type="scientific">Cellulosimicrobium composti</name>
    <dbReference type="NCBI Taxonomy" id="2672572"/>
    <lineage>
        <taxon>Bacteria</taxon>
        <taxon>Bacillati</taxon>
        <taxon>Actinomycetota</taxon>
        <taxon>Actinomycetes</taxon>
        <taxon>Micrococcales</taxon>
        <taxon>Promicromonosporaceae</taxon>
        <taxon>Cellulosimicrobium</taxon>
    </lineage>
</organism>
<sequence length="259" mass="29340">MEAIRVSHPERWWFARAEDLPWLVNPDGWNERPRWADRDTRHWAEIAPIVDGLARALSAGAYDVEGGNAVLRVELSTLEETDRKIVRSWFQPWQAPSADPWSTTMSDGRHRCWNSWHAQPSALLPLSSALFEHTDHVHEMPAETLRYYRDDAATGLATMPQEVADLAPLYVAELRRAASLEVPDDTREEETRAASSPGRVLPNSPAVESLAKRIADLLARRTVVDADDLRSPRDRDRAATNHQRHQREDPSGPAGRERP</sequence>
<dbReference type="Proteomes" id="UP000440668">
    <property type="component" value="Unassembled WGS sequence"/>
</dbReference>
<evidence type="ECO:0000256" key="1">
    <source>
        <dbReference type="SAM" id="MobiDB-lite"/>
    </source>
</evidence>
<evidence type="ECO:0000313" key="3">
    <source>
        <dbReference type="Proteomes" id="UP000440668"/>
    </source>
</evidence>
<feature type="region of interest" description="Disordered" evidence="1">
    <location>
        <begin position="221"/>
        <end position="259"/>
    </location>
</feature>
<comment type="caution">
    <text evidence="2">The sequence shown here is derived from an EMBL/GenBank/DDBJ whole genome shotgun (WGS) entry which is preliminary data.</text>
</comment>
<evidence type="ECO:0000313" key="2">
    <source>
        <dbReference type="EMBL" id="MTG90108.1"/>
    </source>
</evidence>
<gene>
    <name evidence="2" type="ORF">GJV82_14305</name>
</gene>
<name>A0A6N7ZLT4_9MICO</name>
<dbReference type="RefSeq" id="WP_155099692.1">
    <property type="nucleotide sequence ID" value="NZ_WMKA01000038.1"/>
</dbReference>
<feature type="compositionally biased region" description="Basic and acidic residues" evidence="1">
    <location>
        <begin position="246"/>
        <end position="259"/>
    </location>
</feature>
<reference evidence="2 3" key="1">
    <citation type="submission" date="2019-11" db="EMBL/GenBank/DDBJ databases">
        <title>Cellulosimicrobium composti sp. nov. isolated from a compost.</title>
        <authorList>
            <person name="Yang Y."/>
        </authorList>
    </citation>
    <scope>NUCLEOTIDE SEQUENCE [LARGE SCALE GENOMIC DNA]</scope>
    <source>
        <strain evidence="2 3">BIT-GX5</strain>
    </source>
</reference>
<protein>
    <submittedName>
        <fullName evidence="2">Uncharacterized protein</fullName>
    </submittedName>
</protein>
<feature type="region of interest" description="Disordered" evidence="1">
    <location>
        <begin position="181"/>
        <end position="205"/>
    </location>
</feature>
<dbReference type="EMBL" id="WMKA01000038">
    <property type="protein sequence ID" value="MTG90108.1"/>
    <property type="molecule type" value="Genomic_DNA"/>
</dbReference>
<proteinExistence type="predicted"/>